<evidence type="ECO:0000256" key="6">
    <source>
        <dbReference type="PIRSR" id="PIRSR000097-3"/>
    </source>
</evidence>
<comment type="similarity">
    <text evidence="1">Belongs to the aldo/keto reductase family.</text>
</comment>
<reference evidence="8 10" key="1">
    <citation type="submission" date="2020-07" db="EMBL/GenBank/DDBJ databases">
        <title>Description of Limosilactobacillus balticus sp. nov., Limosilactobacillus agrestis sp. nov., Limosilactobacillus albertensis sp. nov., Limosilactobacillus rudii sp. nov., Limosilactobacillus fastidiosus sp. nov., five novel Limosilactobacillus species isolated from the vertebrate gastrointestinal tract, and proposal of 6 subspecies of Limosilactobacillus reuteri adapted to the gastrointestinal tract of specific vertebrate hosts.</title>
        <authorList>
            <person name="Li F."/>
            <person name="Cheng C."/>
            <person name="Zheng J."/>
            <person name="Quevedo R.M."/>
            <person name="Li J."/>
            <person name="Roos S."/>
            <person name="Gaenzle M.G."/>
            <person name="Walter J."/>
        </authorList>
    </citation>
    <scope>NUCLEOTIDE SEQUENCE [LARGE SCALE GENOMIC DNA]</scope>
    <source>
        <strain evidence="8 10">BG-MG3-A</strain>
    </source>
</reference>
<evidence type="ECO:0000256" key="5">
    <source>
        <dbReference type="PIRSR" id="PIRSR000097-2"/>
    </source>
</evidence>
<keyword evidence="11" id="KW-1185">Reference proteome</keyword>
<dbReference type="EMBL" id="JAJPDE010000041">
    <property type="protein sequence ID" value="MCD7130252.1"/>
    <property type="molecule type" value="Genomic_DNA"/>
</dbReference>
<evidence type="ECO:0000313" key="10">
    <source>
        <dbReference type="Proteomes" id="UP000534578"/>
    </source>
</evidence>
<evidence type="ECO:0000256" key="3">
    <source>
        <dbReference type="ARBA" id="ARBA00023002"/>
    </source>
</evidence>
<protein>
    <submittedName>
        <fullName evidence="8">Aldo/keto reductase</fullName>
    </submittedName>
</protein>
<evidence type="ECO:0000256" key="1">
    <source>
        <dbReference type="ARBA" id="ARBA00007905"/>
    </source>
</evidence>
<evidence type="ECO:0000259" key="7">
    <source>
        <dbReference type="Pfam" id="PF00248"/>
    </source>
</evidence>
<dbReference type="InterPro" id="IPR023210">
    <property type="entry name" value="NADP_OxRdtase_dom"/>
</dbReference>
<feature type="site" description="Lowers pKa of active site Tyr" evidence="6">
    <location>
        <position position="80"/>
    </location>
</feature>
<dbReference type="PROSITE" id="PS00063">
    <property type="entry name" value="ALDOKETO_REDUCTASE_3"/>
    <property type="match status" value="1"/>
</dbReference>
<dbReference type="PROSITE" id="PS00062">
    <property type="entry name" value="ALDOKETO_REDUCTASE_2"/>
    <property type="match status" value="1"/>
</dbReference>
<name>A0A7W3UH27_9LACO</name>
<dbReference type="Proteomes" id="UP000534578">
    <property type="component" value="Unassembled WGS sequence"/>
</dbReference>
<dbReference type="InterPro" id="IPR018170">
    <property type="entry name" value="Aldo/ket_reductase_CS"/>
</dbReference>
<gene>
    <name evidence="8" type="ORF">H5R92_04795</name>
    <name evidence="9" type="ORF">LTY36_03415</name>
</gene>
<evidence type="ECO:0000313" key="11">
    <source>
        <dbReference type="Proteomes" id="UP001199710"/>
    </source>
</evidence>
<feature type="binding site" evidence="5">
    <location>
        <position position="113"/>
    </location>
    <ligand>
        <name>substrate</name>
    </ligand>
</feature>
<keyword evidence="2" id="KW-0521">NADP</keyword>
<dbReference type="PANTHER" id="PTHR43827">
    <property type="entry name" value="2,5-DIKETO-D-GLUCONIC ACID REDUCTASE"/>
    <property type="match status" value="1"/>
</dbReference>
<dbReference type="Proteomes" id="UP001199710">
    <property type="component" value="Unassembled WGS sequence"/>
</dbReference>
<dbReference type="AlphaFoldDB" id="A0A7W3UH27"/>
<dbReference type="PROSITE" id="PS00798">
    <property type="entry name" value="ALDOKETO_REDUCTASE_1"/>
    <property type="match status" value="1"/>
</dbReference>
<dbReference type="SUPFAM" id="SSF51430">
    <property type="entry name" value="NAD(P)-linked oxidoreductase"/>
    <property type="match status" value="1"/>
</dbReference>
<dbReference type="RefSeq" id="WP_182578413.1">
    <property type="nucleotide sequence ID" value="NZ_JACIVE010000054.1"/>
</dbReference>
<dbReference type="Gene3D" id="3.20.20.100">
    <property type="entry name" value="NADP-dependent oxidoreductase domain"/>
    <property type="match status" value="1"/>
</dbReference>
<dbReference type="InterPro" id="IPR020471">
    <property type="entry name" value="AKR"/>
</dbReference>
<keyword evidence="3" id="KW-0560">Oxidoreductase</keyword>
<dbReference type="GO" id="GO:0016616">
    <property type="term" value="F:oxidoreductase activity, acting on the CH-OH group of donors, NAD or NADP as acceptor"/>
    <property type="evidence" value="ECO:0007669"/>
    <property type="project" value="UniProtKB-ARBA"/>
</dbReference>
<evidence type="ECO:0000313" key="9">
    <source>
        <dbReference type="EMBL" id="MCD7130252.1"/>
    </source>
</evidence>
<dbReference type="PANTHER" id="PTHR43827:SF3">
    <property type="entry name" value="NADP-DEPENDENT OXIDOREDUCTASE DOMAIN-CONTAINING PROTEIN"/>
    <property type="match status" value="1"/>
</dbReference>
<accession>A0A7W3UH27</accession>
<dbReference type="PIRSF" id="PIRSF000097">
    <property type="entry name" value="AKR"/>
    <property type="match status" value="1"/>
</dbReference>
<dbReference type="FunFam" id="3.20.20.100:FF:000015">
    <property type="entry name" value="Oxidoreductase, aldo/keto reductase family"/>
    <property type="match status" value="1"/>
</dbReference>
<evidence type="ECO:0000256" key="4">
    <source>
        <dbReference type="PIRSR" id="PIRSR000097-1"/>
    </source>
</evidence>
<dbReference type="PRINTS" id="PR00069">
    <property type="entry name" value="ALDKETRDTASE"/>
</dbReference>
<organism evidence="8 10">
    <name type="scientific">Limosilactobacillus agrestis</name>
    <dbReference type="NCBI Taxonomy" id="2759748"/>
    <lineage>
        <taxon>Bacteria</taxon>
        <taxon>Bacillati</taxon>
        <taxon>Bacillota</taxon>
        <taxon>Bacilli</taxon>
        <taxon>Lactobacillales</taxon>
        <taxon>Lactobacillaceae</taxon>
        <taxon>Limosilactobacillus</taxon>
    </lineage>
</organism>
<comment type="caution">
    <text evidence="8">The sequence shown here is derived from an EMBL/GenBank/DDBJ whole genome shotgun (WGS) entry which is preliminary data.</text>
</comment>
<dbReference type="InterPro" id="IPR036812">
    <property type="entry name" value="NAD(P)_OxRdtase_dom_sf"/>
</dbReference>
<feature type="active site" description="Proton donor" evidence="4">
    <location>
        <position position="55"/>
    </location>
</feature>
<evidence type="ECO:0000313" key="8">
    <source>
        <dbReference type="EMBL" id="MBB1095501.1"/>
    </source>
</evidence>
<evidence type="ECO:0000256" key="2">
    <source>
        <dbReference type="ARBA" id="ARBA00022857"/>
    </source>
</evidence>
<reference evidence="9 11" key="2">
    <citation type="submission" date="2021-12" db="EMBL/GenBank/DDBJ databases">
        <title>A phylogenomic analysis of Limosilactobacillus reuteri reveals ancient and stable evolutionary relationships with rodents and birds and zoonotic transmission to humans.</title>
        <authorList>
            <person name="Li F."/>
            <person name="Li X."/>
            <person name="Cheng C."/>
            <person name="Tollenaar S."/>
            <person name="Zhang J.S."/>
            <person name="Simpson D."/>
            <person name="Tasseva G."/>
            <person name="Perez-Munoz M.E."/>
            <person name="Frese S."/>
            <person name="Gaenzle M.G."/>
            <person name="Walter J."/>
            <person name="Zheng J."/>
        </authorList>
    </citation>
    <scope>NUCLEOTIDE SEQUENCE [LARGE SCALE GENOMIC DNA]</scope>
    <source>
        <strain evidence="9 11">BG-MG3-B</strain>
    </source>
</reference>
<sequence>MMNLDSINSPVKLNNGLTIPVVGYGTFRTPADVTEQAVSNALKVGYRHIDASTDYGNEQAVGRAIHHSGIDRKDLFVTSKLPNDQRGYDSTKKMVQKSLDNLGLDYLDLYLIHWPATPAHYGDQADQVNADTWRALEELYHAGKVRSIGVSNFLPHHMETLLKTATVVPAVDQIEVHPGWPQADTVKYLQNHQITVEAWGPLGGKGATVLTNSTLQAIGAKYGKSNAQVALRWILQQGIIPLPKSVHEDRLRQNMDIFDFQLTTEEMTTISQLHDLGGQCADPDAYVFWKPED</sequence>
<dbReference type="Pfam" id="PF00248">
    <property type="entry name" value="Aldo_ket_red"/>
    <property type="match status" value="1"/>
</dbReference>
<feature type="domain" description="NADP-dependent oxidoreductase" evidence="7">
    <location>
        <begin position="28"/>
        <end position="273"/>
    </location>
</feature>
<proteinExistence type="inferred from homology"/>
<dbReference type="EMBL" id="JACIVE010000054">
    <property type="protein sequence ID" value="MBB1095501.1"/>
    <property type="molecule type" value="Genomic_DNA"/>
</dbReference>
<dbReference type="CDD" id="cd19071">
    <property type="entry name" value="AKR_AKR1-5-like"/>
    <property type="match status" value="1"/>
</dbReference>